<dbReference type="EMBL" id="KN817631">
    <property type="protein sequence ID" value="KJA15928.1"/>
    <property type="molecule type" value="Genomic_DNA"/>
</dbReference>
<evidence type="ECO:0000313" key="2">
    <source>
        <dbReference type="EMBL" id="KJA15928.1"/>
    </source>
</evidence>
<dbReference type="Proteomes" id="UP000054270">
    <property type="component" value="Unassembled WGS sequence"/>
</dbReference>
<name>A0A0D2LYG9_HYPSF</name>
<dbReference type="AlphaFoldDB" id="A0A0D2LYG9"/>
<feature type="compositionally biased region" description="Basic residues" evidence="1">
    <location>
        <begin position="315"/>
        <end position="329"/>
    </location>
</feature>
<evidence type="ECO:0000256" key="1">
    <source>
        <dbReference type="SAM" id="MobiDB-lite"/>
    </source>
</evidence>
<protein>
    <submittedName>
        <fullName evidence="2">Uncharacterized protein</fullName>
    </submittedName>
</protein>
<feature type="compositionally biased region" description="Pro residues" evidence="1">
    <location>
        <begin position="297"/>
        <end position="309"/>
    </location>
</feature>
<proteinExistence type="predicted"/>
<reference evidence="3" key="1">
    <citation type="submission" date="2014-04" db="EMBL/GenBank/DDBJ databases">
        <title>Evolutionary Origins and Diversification of the Mycorrhizal Mutualists.</title>
        <authorList>
            <consortium name="DOE Joint Genome Institute"/>
            <consortium name="Mycorrhizal Genomics Consortium"/>
            <person name="Kohler A."/>
            <person name="Kuo A."/>
            <person name="Nagy L.G."/>
            <person name="Floudas D."/>
            <person name="Copeland A."/>
            <person name="Barry K.W."/>
            <person name="Cichocki N."/>
            <person name="Veneault-Fourrey C."/>
            <person name="LaButti K."/>
            <person name="Lindquist E.A."/>
            <person name="Lipzen A."/>
            <person name="Lundell T."/>
            <person name="Morin E."/>
            <person name="Murat C."/>
            <person name="Riley R."/>
            <person name="Ohm R."/>
            <person name="Sun H."/>
            <person name="Tunlid A."/>
            <person name="Henrissat B."/>
            <person name="Grigoriev I.V."/>
            <person name="Hibbett D.S."/>
            <person name="Martin F."/>
        </authorList>
    </citation>
    <scope>NUCLEOTIDE SEQUENCE [LARGE SCALE GENOMIC DNA]</scope>
    <source>
        <strain evidence="3">FD-334 SS-4</strain>
    </source>
</reference>
<keyword evidence="3" id="KW-1185">Reference proteome</keyword>
<accession>A0A0D2LYG9</accession>
<feature type="region of interest" description="Disordered" evidence="1">
    <location>
        <begin position="291"/>
        <end position="329"/>
    </location>
</feature>
<gene>
    <name evidence="2" type="ORF">HYPSUDRAFT_207433</name>
</gene>
<sequence length="417" mass="44893">MTAATVPARASQLSQVLFFDIAPPLSPRLVVHQCRHDAWESTVACTGFVRSKVGLRTPTIERWRLLPTPLASINAATAHARITSSAGAVPRLSVYAALENATVAPAGASTPAAGPLASAGAIGLTLPPFFAPLEPITTAIISFNATSITRIRIHDPTTLELCGERPLCDNESVLSNRFEVPHLSLLEVVDINKAPPYGVTAHNVGVRKRWGRSTHYLLEARIAGAGAIPIYHLKDWEAPTSSTTILDTPAGAFPRRAAPAQAVTLARVPFPVAPPLSPEHHRPSPALELERTSFQPSPTPPLSNSPPIPSSVQRPSRRQHHPPHATHRTALRKLQCSRRCFFLIPPTASAAAPLNDSANVPVRMPTHLSPALRGVHKLFSSPGDAHGNHDPRTALFFDTRNCSRLNNSLRSARDLHK</sequence>
<organism evidence="2 3">
    <name type="scientific">Hypholoma sublateritium (strain FD-334 SS-4)</name>
    <dbReference type="NCBI Taxonomy" id="945553"/>
    <lineage>
        <taxon>Eukaryota</taxon>
        <taxon>Fungi</taxon>
        <taxon>Dikarya</taxon>
        <taxon>Basidiomycota</taxon>
        <taxon>Agaricomycotina</taxon>
        <taxon>Agaricomycetes</taxon>
        <taxon>Agaricomycetidae</taxon>
        <taxon>Agaricales</taxon>
        <taxon>Agaricineae</taxon>
        <taxon>Strophariaceae</taxon>
        <taxon>Hypholoma</taxon>
    </lineage>
</organism>
<evidence type="ECO:0000313" key="3">
    <source>
        <dbReference type="Proteomes" id="UP000054270"/>
    </source>
</evidence>